<organism evidence="2 3">
    <name type="scientific">Blautia segnis</name>
    <dbReference type="NCBI Taxonomy" id="2763030"/>
    <lineage>
        <taxon>Bacteria</taxon>
        <taxon>Bacillati</taxon>
        <taxon>Bacillota</taxon>
        <taxon>Clostridia</taxon>
        <taxon>Lachnospirales</taxon>
        <taxon>Lachnospiraceae</taxon>
        <taxon>Blautia</taxon>
    </lineage>
</organism>
<keyword evidence="1" id="KW-0812">Transmembrane</keyword>
<feature type="transmembrane region" description="Helical" evidence="1">
    <location>
        <begin position="306"/>
        <end position="326"/>
    </location>
</feature>
<evidence type="ECO:0008006" key="4">
    <source>
        <dbReference type="Google" id="ProtNLM"/>
    </source>
</evidence>
<evidence type="ECO:0000313" key="2">
    <source>
        <dbReference type="EMBL" id="MBC5651880.1"/>
    </source>
</evidence>
<accession>A0A8I0AC02</accession>
<dbReference type="RefSeq" id="WP_186901591.1">
    <property type="nucleotide sequence ID" value="NZ_JACOOT010000029.1"/>
</dbReference>
<dbReference type="AlphaFoldDB" id="A0A8I0AC02"/>
<proteinExistence type="predicted"/>
<gene>
    <name evidence="2" type="ORF">H8S54_12370</name>
</gene>
<protein>
    <recommendedName>
        <fullName evidence="4">MacB-like periplasmic core domain-containing protein</fullName>
    </recommendedName>
</protein>
<feature type="transmembrane region" description="Helical" evidence="1">
    <location>
        <begin position="242"/>
        <end position="262"/>
    </location>
</feature>
<dbReference type="Proteomes" id="UP000652847">
    <property type="component" value="Unassembled WGS sequence"/>
</dbReference>
<keyword evidence="1" id="KW-0472">Membrane</keyword>
<evidence type="ECO:0000313" key="3">
    <source>
        <dbReference type="Proteomes" id="UP000652847"/>
    </source>
</evidence>
<keyword evidence="3" id="KW-1185">Reference proteome</keyword>
<sequence>MNKGKINFKYWKNICLWIIAALLFYSGIQNYASMEESNAAVIELYGTYPDQKRAEEILLSGAKAEEFTDLCFVWNGGMTDLQNPEYVRQTQVAVTGVLGKASLYDREGMALDENDQEGCIIDEKTAVELFGSRNCVGGAVVLNDKTYLVRQAASWNMHRILIHPDAKDTIYTQVLVRPAKGQSKENAASGFLMSNGYFGTLVDDGWLENLTPWFPAAFVLLAAFCIQGILGRLVKGSRYLRWILTAFLWGGCLFFLSGWITFPYDWLPDKWSDFSFWPEKIQKEMELFRWYVMLPKTAAQAERLCAGMGCMLKCAAATVIMLIAGVW</sequence>
<feature type="transmembrane region" description="Helical" evidence="1">
    <location>
        <begin position="213"/>
        <end position="230"/>
    </location>
</feature>
<dbReference type="EMBL" id="JACOOT010000029">
    <property type="protein sequence ID" value="MBC5651880.1"/>
    <property type="molecule type" value="Genomic_DNA"/>
</dbReference>
<name>A0A8I0AC02_9FIRM</name>
<reference evidence="2 3" key="1">
    <citation type="submission" date="2020-08" db="EMBL/GenBank/DDBJ databases">
        <title>Genome public.</title>
        <authorList>
            <person name="Liu C."/>
            <person name="Sun Q."/>
        </authorList>
    </citation>
    <scope>NUCLEOTIDE SEQUENCE [LARGE SCALE GENOMIC DNA]</scope>
    <source>
        <strain evidence="2 3">BX17</strain>
    </source>
</reference>
<comment type="caution">
    <text evidence="2">The sequence shown here is derived from an EMBL/GenBank/DDBJ whole genome shotgun (WGS) entry which is preliminary data.</text>
</comment>
<evidence type="ECO:0000256" key="1">
    <source>
        <dbReference type="SAM" id="Phobius"/>
    </source>
</evidence>
<keyword evidence="1" id="KW-1133">Transmembrane helix</keyword>